<dbReference type="InterPro" id="IPR038765">
    <property type="entry name" value="Papain-like_cys_pep_sf"/>
</dbReference>
<keyword evidence="3" id="KW-1185">Reference proteome</keyword>
<dbReference type="RefSeq" id="WP_166952156.1">
    <property type="nucleotide sequence ID" value="NZ_JAASQI010000004.1"/>
</dbReference>
<evidence type="ECO:0000259" key="1">
    <source>
        <dbReference type="SMART" id="SM00460"/>
    </source>
</evidence>
<dbReference type="Pfam" id="PF08379">
    <property type="entry name" value="Bact_transglu_N"/>
    <property type="match status" value="1"/>
</dbReference>
<dbReference type="PANTHER" id="PTHR33490">
    <property type="entry name" value="BLR5614 PROTEIN-RELATED"/>
    <property type="match status" value="1"/>
</dbReference>
<dbReference type="Proteomes" id="UP001429580">
    <property type="component" value="Unassembled WGS sequence"/>
</dbReference>
<sequence length="295" mass="31471">MHYDIRLVIGYDYSRPVEAGRHVLCLTPPGGAAGQSVGACRLTVVPRPDEWLNRQDFFGNDMVEIAFRDAVSHMRFEMDARVERLPAPSPPGAPAALADIAGELSAVRDLGPLSPHHFIAPSARAAPDEAIAAFARDVTGHCASASAAVIALGEALHRTMAYDPEATAVDTPAAGAFALRRGVCQDFSHIMIIALRSLGIPAGYVSGFLRTNPPPGQPRLEGADAMHAWVRAWCGREAGFVEYDPTNATSAGEDHITVAVGRDYADVAPVRGVMRSAGWQVTRQSVDVRPVTDID</sequence>
<dbReference type="SUPFAM" id="SSF54001">
    <property type="entry name" value="Cysteine proteinases"/>
    <property type="match status" value="1"/>
</dbReference>
<proteinExistence type="predicted"/>
<reference evidence="2 3" key="1">
    <citation type="submission" date="2020-03" db="EMBL/GenBank/DDBJ databases">
        <title>Genomic Encyclopedia of Type Strains, Phase IV (KMG-IV): sequencing the most valuable type-strain genomes for metagenomic binning, comparative biology and taxonomic classification.</title>
        <authorList>
            <person name="Goeker M."/>
        </authorList>
    </citation>
    <scope>NUCLEOTIDE SEQUENCE [LARGE SCALE GENOMIC DNA]</scope>
    <source>
        <strain evidence="2 3">DSM 103870</strain>
    </source>
</reference>
<dbReference type="Pfam" id="PF01841">
    <property type="entry name" value="Transglut_core"/>
    <property type="match status" value="1"/>
</dbReference>
<name>A0ABX0V593_9HYPH</name>
<evidence type="ECO:0000313" key="3">
    <source>
        <dbReference type="Proteomes" id="UP001429580"/>
    </source>
</evidence>
<dbReference type="SMART" id="SM00460">
    <property type="entry name" value="TGc"/>
    <property type="match status" value="1"/>
</dbReference>
<protein>
    <submittedName>
        <fullName evidence="2">Transglutaminase-like putative cysteine protease</fullName>
    </submittedName>
</protein>
<dbReference type="PANTHER" id="PTHR33490:SF7">
    <property type="entry name" value="BLR2979 PROTEIN"/>
    <property type="match status" value="1"/>
</dbReference>
<dbReference type="Gene3D" id="3.10.620.30">
    <property type="match status" value="1"/>
</dbReference>
<dbReference type="InterPro" id="IPR002931">
    <property type="entry name" value="Transglutaminase-like"/>
</dbReference>
<evidence type="ECO:0000313" key="2">
    <source>
        <dbReference type="EMBL" id="NIJ58281.1"/>
    </source>
</evidence>
<comment type="caution">
    <text evidence="2">The sequence shown here is derived from an EMBL/GenBank/DDBJ whole genome shotgun (WGS) entry which is preliminary data.</text>
</comment>
<accession>A0ABX0V593</accession>
<feature type="domain" description="Transglutaminase-like" evidence="1">
    <location>
        <begin position="176"/>
        <end position="247"/>
    </location>
</feature>
<dbReference type="EMBL" id="JAASQI010000004">
    <property type="protein sequence ID" value="NIJ58281.1"/>
    <property type="molecule type" value="Genomic_DNA"/>
</dbReference>
<dbReference type="InterPro" id="IPR013589">
    <property type="entry name" value="Bac_transglu_N"/>
</dbReference>
<gene>
    <name evidence="2" type="ORF">FHS82_002123</name>
</gene>
<organism evidence="2 3">
    <name type="scientific">Pseudochelatococcus lubricantis</name>
    <dbReference type="NCBI Taxonomy" id="1538102"/>
    <lineage>
        <taxon>Bacteria</taxon>
        <taxon>Pseudomonadati</taxon>
        <taxon>Pseudomonadota</taxon>
        <taxon>Alphaproteobacteria</taxon>
        <taxon>Hyphomicrobiales</taxon>
        <taxon>Chelatococcaceae</taxon>
        <taxon>Pseudochelatococcus</taxon>
    </lineage>
</organism>